<keyword evidence="1 4" id="KW-0560">Oxidoreductase</keyword>
<dbReference type="Pfam" id="PF00171">
    <property type="entry name" value="Aldedh"/>
    <property type="match status" value="2"/>
</dbReference>
<dbReference type="EMBL" id="CP127247">
    <property type="protein sequence ID" value="WIY27036.1"/>
    <property type="molecule type" value="Genomic_DNA"/>
</dbReference>
<evidence type="ECO:0000313" key="7">
    <source>
        <dbReference type="Proteomes" id="UP001238334"/>
    </source>
</evidence>
<name>A0A9Y2L3J9_9RHOB</name>
<dbReference type="KEGG" id="ppso:QPJ95_09010"/>
<evidence type="ECO:0000259" key="5">
    <source>
        <dbReference type="Pfam" id="PF00171"/>
    </source>
</evidence>
<dbReference type="InterPro" id="IPR016161">
    <property type="entry name" value="Ald_DH/histidinol_DH"/>
</dbReference>
<organism evidence="6 7">
    <name type="scientific">Parasedimentitalea psychrophila</name>
    <dbReference type="NCBI Taxonomy" id="2997337"/>
    <lineage>
        <taxon>Bacteria</taxon>
        <taxon>Pseudomonadati</taxon>
        <taxon>Pseudomonadota</taxon>
        <taxon>Alphaproteobacteria</taxon>
        <taxon>Rhodobacterales</taxon>
        <taxon>Paracoccaceae</taxon>
        <taxon>Parasedimentitalea</taxon>
    </lineage>
</organism>
<dbReference type="InterPro" id="IPR016162">
    <property type="entry name" value="Ald_DH_N"/>
</dbReference>
<dbReference type="InterPro" id="IPR011408">
    <property type="entry name" value="Aldehyde_DH"/>
</dbReference>
<dbReference type="InterPro" id="IPR029510">
    <property type="entry name" value="Ald_DH_CS_GLU"/>
</dbReference>
<accession>A0A9Y2L3J9</accession>
<dbReference type="Proteomes" id="UP001238334">
    <property type="component" value="Chromosome"/>
</dbReference>
<dbReference type="AlphaFoldDB" id="A0A9Y2L3J9"/>
<evidence type="ECO:0000313" key="6">
    <source>
        <dbReference type="EMBL" id="WIY27036.1"/>
    </source>
</evidence>
<dbReference type="Gene3D" id="3.40.605.10">
    <property type="entry name" value="Aldehyde Dehydrogenase, Chain A, domain 1"/>
    <property type="match status" value="2"/>
</dbReference>
<sequence>MTVKEIFETMDYGPAPESAVEALAWLVDQGDRFGHFINGAFTPPGDGFDSRNPATGEVLATLTQASQADVDSAVSAARKAQPKWQALGGAGRAKYLYALARLLQKHSRLFAVLESLDNGKPIREARDIDIPLAQRHFYYHAGMAQLMDTELPDVQPLGVCGQIIPWNFPLLMLSWKIAPALAMGNTVVLKPAEYTSLTALLFADICQQAGLPAGVVNIITGDGAVGEMIVAAEVDKIAFTGSTSVGRRIREATAGSGKGLTLELGGKSPYIVFDDADLDSAIEGLVDAIWFNQGQVCCAGSRLLVQEGISEVFHAKLRARMDKLRIGNPLDKCIDVGAIVDPVQLETISALVAANTAGEMYQPQIQMPEAGCFYPPTLIEGLTPSDSLMQEEIFGPVLVSSTFRTPAEAVEMANNSRYGLAATLWSENINLALDIAPKLVAGVVWINGTNMFDAAAGFGGVRESGFGREGGWEGLGAYTKPTTKTKPLALVKPFTGEGAAADPLDRTAKIYVGGKQSRPDSGYSNAIYGKSGTLLGQVGLASRKDVRNAVEAAAGAKSWAKTTGHLRAQILYYIGENLSARAAEFAQRIDAMTGAKDGKAEVETSIQRLFTAAAWADKYDGQLHNVPIRGVALAMKEPTGVIGALCADEAPLLGLVSVMAPAIAMGNRVVLAASQPFPLAATDFYQVLDTSDVPAGVVNILTGCHTDIAKPLAMHLNVDALWSFSSSPLSAAIEAASAGNLKRTWVNNGQTTDWSQDHTKRFLQAATEVKNIWVPYGE</sequence>
<protein>
    <submittedName>
        <fullName evidence="6">Aldehyde dehydrogenase family protein</fullName>
    </submittedName>
</protein>
<comment type="similarity">
    <text evidence="2 4">Belongs to the aldehyde dehydrogenase family.</text>
</comment>
<feature type="domain" description="Aldehyde dehydrogenase" evidence="5">
    <location>
        <begin position="48"/>
        <end position="482"/>
    </location>
</feature>
<dbReference type="PIRSF" id="PIRSF036490">
    <property type="entry name" value="Aldedh_dupl"/>
    <property type="match status" value="1"/>
</dbReference>
<dbReference type="PROSITE" id="PS00687">
    <property type="entry name" value="ALDEHYDE_DEHYDR_GLU"/>
    <property type="match status" value="1"/>
</dbReference>
<reference evidence="6 7" key="1">
    <citation type="submission" date="2023-06" db="EMBL/GenBank/DDBJ databases">
        <title>Parasedimentitalea psychrophila sp. nov., a psychrophilic bacterium isolated from deep-sea sediment.</title>
        <authorList>
            <person name="Li A."/>
        </authorList>
    </citation>
    <scope>NUCLEOTIDE SEQUENCE [LARGE SCALE GENOMIC DNA]</scope>
    <source>
        <strain evidence="6 7">QS115</strain>
    </source>
</reference>
<evidence type="ECO:0000256" key="3">
    <source>
        <dbReference type="PROSITE-ProRule" id="PRU10007"/>
    </source>
</evidence>
<keyword evidence="7" id="KW-1185">Reference proteome</keyword>
<dbReference type="SUPFAM" id="SSF53720">
    <property type="entry name" value="ALDH-like"/>
    <property type="match status" value="2"/>
</dbReference>
<dbReference type="InterPro" id="IPR015590">
    <property type="entry name" value="Aldehyde_DH_dom"/>
</dbReference>
<proteinExistence type="inferred from homology"/>
<feature type="active site" evidence="3">
    <location>
        <position position="263"/>
    </location>
</feature>
<gene>
    <name evidence="6" type="ORF">QPJ95_09010</name>
</gene>
<dbReference type="Gene3D" id="3.40.309.10">
    <property type="entry name" value="Aldehyde Dehydrogenase, Chain A, domain 2"/>
    <property type="match status" value="1"/>
</dbReference>
<dbReference type="FunFam" id="3.40.605.10:FF:000001">
    <property type="entry name" value="Aldehyde dehydrogenase 1"/>
    <property type="match status" value="1"/>
</dbReference>
<evidence type="ECO:0000256" key="4">
    <source>
        <dbReference type="RuleBase" id="RU003345"/>
    </source>
</evidence>
<evidence type="ECO:0000256" key="2">
    <source>
        <dbReference type="PIRNR" id="PIRNR036490"/>
    </source>
</evidence>
<dbReference type="InterPro" id="IPR016163">
    <property type="entry name" value="Ald_DH_C"/>
</dbReference>
<feature type="domain" description="Aldehyde dehydrogenase" evidence="5">
    <location>
        <begin position="530"/>
        <end position="748"/>
    </location>
</feature>
<dbReference type="GO" id="GO:0004030">
    <property type="term" value="F:aldehyde dehydrogenase [NAD(P)+] activity"/>
    <property type="evidence" value="ECO:0007669"/>
    <property type="project" value="UniProtKB-ARBA"/>
</dbReference>
<dbReference type="PANTHER" id="PTHR11699">
    <property type="entry name" value="ALDEHYDE DEHYDROGENASE-RELATED"/>
    <property type="match status" value="1"/>
</dbReference>
<evidence type="ECO:0000256" key="1">
    <source>
        <dbReference type="ARBA" id="ARBA00023002"/>
    </source>
</evidence>
<dbReference type="CDD" id="cd07111">
    <property type="entry name" value="ALDH_F16"/>
    <property type="match status" value="1"/>
</dbReference>
<dbReference type="RefSeq" id="WP_270917478.1">
    <property type="nucleotide sequence ID" value="NZ_CP127247.1"/>
</dbReference>